<keyword evidence="3" id="KW-1003">Cell membrane</keyword>
<dbReference type="InterPro" id="IPR013032">
    <property type="entry name" value="EGF-like_CS"/>
</dbReference>
<gene>
    <name evidence="18" type="primary">CSON005525</name>
</gene>
<dbReference type="GO" id="GO:0016324">
    <property type="term" value="C:apical plasma membrane"/>
    <property type="evidence" value="ECO:0007669"/>
    <property type="project" value="UniProtKB-SubCell"/>
</dbReference>
<name>A0A336LV86_CULSO</name>
<feature type="disulfide bond" evidence="15">
    <location>
        <begin position="242"/>
        <end position="251"/>
    </location>
</feature>
<dbReference type="GO" id="GO:0005112">
    <property type="term" value="F:Notch binding"/>
    <property type="evidence" value="ECO:0007669"/>
    <property type="project" value="InterPro"/>
</dbReference>
<feature type="domain" description="EGF-like" evidence="17">
    <location>
        <begin position="216"/>
        <end position="252"/>
    </location>
</feature>
<feature type="disulfide bond" evidence="15">
    <location>
        <begin position="377"/>
        <end position="387"/>
    </location>
</feature>
<dbReference type="GO" id="GO:0030182">
    <property type="term" value="P:neuron differentiation"/>
    <property type="evidence" value="ECO:0007669"/>
    <property type="project" value="UniProtKB-ARBA"/>
</dbReference>
<feature type="disulfide bond" evidence="15">
    <location>
        <begin position="551"/>
        <end position="560"/>
    </location>
</feature>
<evidence type="ECO:0000256" key="12">
    <source>
        <dbReference type="ARBA" id="ARBA00023157"/>
    </source>
</evidence>
<feature type="domain" description="EGF-like" evidence="17">
    <location>
        <begin position="335"/>
        <end position="371"/>
    </location>
</feature>
<reference evidence="18" key="1">
    <citation type="submission" date="2018-07" db="EMBL/GenBank/DDBJ databases">
        <authorList>
            <person name="Quirk P.G."/>
            <person name="Krulwich T.A."/>
        </authorList>
    </citation>
    <scope>NUCLEOTIDE SEQUENCE</scope>
</reference>
<dbReference type="Gene3D" id="2.10.25.10">
    <property type="entry name" value="Laminin"/>
    <property type="match status" value="11"/>
</dbReference>
<dbReference type="SMART" id="SM00181">
    <property type="entry name" value="EGF"/>
    <property type="match status" value="12"/>
</dbReference>
<keyword evidence="8" id="KW-0677">Repeat</keyword>
<protein>
    <recommendedName>
        <fullName evidence="14">Protein jagged-2</fullName>
    </recommendedName>
</protein>
<evidence type="ECO:0000256" key="6">
    <source>
        <dbReference type="ARBA" id="ARBA00022692"/>
    </source>
</evidence>
<keyword evidence="4 15" id="KW-0245">EGF-like domain</keyword>
<proteinExistence type="predicted"/>
<dbReference type="GO" id="GO:0007219">
    <property type="term" value="P:Notch signaling pathway"/>
    <property type="evidence" value="ECO:0007669"/>
    <property type="project" value="InterPro"/>
</dbReference>
<dbReference type="InterPro" id="IPR051022">
    <property type="entry name" value="Notch_Cell-Fate_Det"/>
</dbReference>
<dbReference type="PROSITE" id="PS01187">
    <property type="entry name" value="EGF_CA"/>
    <property type="match status" value="2"/>
</dbReference>
<feature type="disulfide bond" evidence="15">
    <location>
        <begin position="105"/>
        <end position="114"/>
    </location>
</feature>
<dbReference type="InterPro" id="IPR001881">
    <property type="entry name" value="EGF-like_Ca-bd_dom"/>
</dbReference>
<sequence length="988" mass="107452">MPGWQGPNCDKAICKAGCDPVYGSCSRPGECECRVGWQGPLCNQCVSYPGCKHGSCVDKPWQCICDRNWGGILCDQDLNYCGTHEPCMHGGTCENTAPDKYRCTCAEGLSGERCEIVEEPCAPHPCKNFGTCIPHISETKYNLQQKKNTNGTLTEVRPLVRNMRGGSSMGKPQSRSLDKTIKVVTYTEPPIIPKEAVNNYTCVCSQGWEGPNCETDIDECASQPCENGGICIDLVGGFRCECPLEWTGDYCNIDVNECESNSASAFGPCINAESCRNYPGSFECVCQVGWTGKTCTKNIDDCQGKCQNGGTCIDLVNDYYCTCPLGFAGKNCSENVDECESNPCKNGGTCIDLHGSYKCNCEYGFYGNNCEESTKFCEPSPCVVGKCISTPTSFYCECPPGRVGPTCELFHTFCYGSDCNGENDVCSSIPCKNGGTCKSVENGFTCHCPYGWSGPNCTERSIGCTSKDCVNDPTCILTDSGTKCAISPNMCESNPCHNGGTCEYGDGWFRCVCSKGFSGPDCRINVNECATNPCQGGGTCKDEIGYFKCVCPPGRRGSQCEIILFDGNEMNACTNNTSQSNKNLHRVNTETSCNFCVCVNGTPRCSDNWCGLENCFSPDGSNCGLQEVCVPLTQETCLAPPCTPRGDCRELEPSKRVAPPNYPADTNCWPNQIKLSEKCARISILLQTSTLPKGTNVEGVCHLIRVLLGMHTAKTAALHKVTETVILCENKGGSNDTIEVALFSQSSKSAHVADVLGEILSRRPPSLQLSTLFEHGEIQVISSILEVRVETALLSSEMQGFNTNNGLTLFIISVVCLCLILILFFTTLFCKKRFHTDPGSHIPTVLDMSRHEDEKSNNLQNEENFRRYANPLKGSTTSLKGAVELSLNQVSDNTQPRAGPSGLHRSQQFLSTCDVEYEVDSDPKTTVNKRASQILLQKTQNTEIKKNIMGVLENKDIDKITLNRHNVTGMPVAPTASISESNLLTVHI</sequence>
<dbReference type="InterPro" id="IPR000152">
    <property type="entry name" value="EGF-type_Asp/Asn_hydroxyl_site"/>
</dbReference>
<keyword evidence="13" id="KW-0325">Glycoprotein</keyword>
<dbReference type="PROSITE" id="PS00022">
    <property type="entry name" value="EGF_1"/>
    <property type="match status" value="11"/>
</dbReference>
<dbReference type="PANTHER" id="PTHR24049">
    <property type="entry name" value="CRUMBS FAMILY MEMBER"/>
    <property type="match status" value="1"/>
</dbReference>
<dbReference type="FunFam" id="2.10.25.10:FF:000565">
    <property type="entry name" value="Predicted protein"/>
    <property type="match status" value="1"/>
</dbReference>
<feature type="domain" description="EGF-like" evidence="17">
    <location>
        <begin position="525"/>
        <end position="561"/>
    </location>
</feature>
<evidence type="ECO:0000256" key="9">
    <source>
        <dbReference type="ARBA" id="ARBA00022782"/>
    </source>
</evidence>
<organism evidence="18">
    <name type="scientific">Culicoides sonorensis</name>
    <name type="common">Biting midge</name>
    <dbReference type="NCBI Taxonomy" id="179676"/>
    <lineage>
        <taxon>Eukaryota</taxon>
        <taxon>Metazoa</taxon>
        <taxon>Ecdysozoa</taxon>
        <taxon>Arthropoda</taxon>
        <taxon>Hexapoda</taxon>
        <taxon>Insecta</taxon>
        <taxon>Pterygota</taxon>
        <taxon>Neoptera</taxon>
        <taxon>Endopterygota</taxon>
        <taxon>Diptera</taxon>
        <taxon>Nematocera</taxon>
        <taxon>Chironomoidea</taxon>
        <taxon>Ceratopogonidae</taxon>
        <taxon>Ceratopogoninae</taxon>
        <taxon>Culicoides</taxon>
        <taxon>Monoculicoides</taxon>
    </lineage>
</organism>
<dbReference type="SMART" id="SM00215">
    <property type="entry name" value="VWC_out"/>
    <property type="match status" value="1"/>
</dbReference>
<keyword evidence="5" id="KW-0597">Phosphoprotein</keyword>
<dbReference type="GO" id="GO:0080090">
    <property type="term" value="P:regulation of primary metabolic process"/>
    <property type="evidence" value="ECO:0007669"/>
    <property type="project" value="UniProtKB-ARBA"/>
</dbReference>
<feature type="domain" description="EGF-like" evidence="17">
    <location>
        <begin position="487"/>
        <end position="523"/>
    </location>
</feature>
<keyword evidence="9" id="KW-0221">Differentiation</keyword>
<dbReference type="GO" id="GO:0009967">
    <property type="term" value="P:positive regulation of signal transduction"/>
    <property type="evidence" value="ECO:0007669"/>
    <property type="project" value="UniProtKB-ARBA"/>
</dbReference>
<dbReference type="PROSITE" id="PS01186">
    <property type="entry name" value="EGF_2"/>
    <property type="match status" value="5"/>
</dbReference>
<feature type="disulfide bond" evidence="15">
    <location>
        <begin position="398"/>
        <end position="407"/>
    </location>
</feature>
<feature type="disulfide bond" evidence="15">
    <location>
        <begin position="448"/>
        <end position="457"/>
    </location>
</feature>
<keyword evidence="10 16" id="KW-1133">Transmembrane helix</keyword>
<evidence type="ECO:0000256" key="16">
    <source>
        <dbReference type="SAM" id="Phobius"/>
    </source>
</evidence>
<dbReference type="Pfam" id="PF12661">
    <property type="entry name" value="hEGF"/>
    <property type="match status" value="2"/>
</dbReference>
<feature type="domain" description="EGF-like" evidence="17">
    <location>
        <begin position="422"/>
        <end position="458"/>
    </location>
</feature>
<evidence type="ECO:0000256" key="13">
    <source>
        <dbReference type="ARBA" id="ARBA00023180"/>
    </source>
</evidence>
<dbReference type="FunFam" id="2.10.25.10:FF:000294">
    <property type="entry name" value="Delta-like protein"/>
    <property type="match status" value="1"/>
</dbReference>
<dbReference type="GO" id="GO:0048592">
    <property type="term" value="P:eye morphogenesis"/>
    <property type="evidence" value="ECO:0007669"/>
    <property type="project" value="UniProtKB-ARBA"/>
</dbReference>
<evidence type="ECO:0000256" key="5">
    <source>
        <dbReference type="ARBA" id="ARBA00022553"/>
    </source>
</evidence>
<dbReference type="FunFam" id="2.10.25.10:FF:000031">
    <property type="entry name" value="neurogenic locus notch homolog protein 3"/>
    <property type="match status" value="1"/>
</dbReference>
<dbReference type="GO" id="GO:0051093">
    <property type="term" value="P:negative regulation of developmental process"/>
    <property type="evidence" value="ECO:0007669"/>
    <property type="project" value="UniProtKB-ARBA"/>
</dbReference>
<comment type="subcellular location">
    <subcellularLocation>
        <location evidence="1">Apical cell membrane</location>
        <topology evidence="1">Single-pass type I membrane protein</topology>
    </subcellularLocation>
</comment>
<accession>A0A336LV86</accession>
<dbReference type="FunFam" id="2.10.25.10:FF:000776">
    <property type="entry name" value="Delta-like protein"/>
    <property type="match status" value="1"/>
</dbReference>
<evidence type="ECO:0000313" key="18">
    <source>
        <dbReference type="EMBL" id="SSX21845.1"/>
    </source>
</evidence>
<dbReference type="FunFam" id="2.10.25.10:FF:000472">
    <property type="entry name" value="Uncharacterized protein, isoform A"/>
    <property type="match status" value="1"/>
</dbReference>
<dbReference type="Pfam" id="PF23575">
    <property type="entry name" value="JAG1"/>
    <property type="match status" value="1"/>
</dbReference>
<feature type="domain" description="EGF-like" evidence="17">
    <location>
        <begin position="298"/>
        <end position="333"/>
    </location>
</feature>
<dbReference type="FunFam" id="2.10.25.10:FF:000018">
    <property type="entry name" value="Delta-like 1"/>
    <property type="match status" value="1"/>
</dbReference>
<evidence type="ECO:0000259" key="17">
    <source>
        <dbReference type="PROSITE" id="PS50026"/>
    </source>
</evidence>
<dbReference type="Pfam" id="PF00008">
    <property type="entry name" value="EGF"/>
    <property type="match status" value="7"/>
</dbReference>
<evidence type="ECO:0000256" key="1">
    <source>
        <dbReference type="ARBA" id="ARBA00004247"/>
    </source>
</evidence>
<evidence type="ECO:0000256" key="10">
    <source>
        <dbReference type="ARBA" id="ARBA00022989"/>
    </source>
</evidence>
<dbReference type="InterPro" id="IPR026219">
    <property type="entry name" value="Jagged/Serrate"/>
</dbReference>
<dbReference type="InterPro" id="IPR001007">
    <property type="entry name" value="VWF_dom"/>
</dbReference>
<evidence type="ECO:0000256" key="8">
    <source>
        <dbReference type="ARBA" id="ARBA00022737"/>
    </source>
</evidence>
<comment type="caution">
    <text evidence="15">Lacks conserved residue(s) required for the propagation of feature annotation.</text>
</comment>
<dbReference type="GO" id="GO:0048468">
    <property type="term" value="P:cell development"/>
    <property type="evidence" value="ECO:0007669"/>
    <property type="project" value="UniProtKB-ARBA"/>
</dbReference>
<evidence type="ECO:0000256" key="11">
    <source>
        <dbReference type="ARBA" id="ARBA00023136"/>
    </source>
</evidence>
<dbReference type="GO" id="GO:0051241">
    <property type="term" value="P:negative regulation of multicellular organismal process"/>
    <property type="evidence" value="ECO:0007669"/>
    <property type="project" value="UniProtKB-ARBA"/>
</dbReference>
<dbReference type="PROSITE" id="PS50026">
    <property type="entry name" value="EGF_3"/>
    <property type="match status" value="9"/>
</dbReference>
<dbReference type="InterPro" id="IPR056986">
    <property type="entry name" value="JAG1_1/2_dom"/>
</dbReference>
<dbReference type="CDD" id="cd00054">
    <property type="entry name" value="EGF_CA"/>
    <property type="match status" value="8"/>
</dbReference>
<feature type="domain" description="EGF-like" evidence="17">
    <location>
        <begin position="254"/>
        <end position="296"/>
    </location>
</feature>
<dbReference type="EMBL" id="UFQT01000217">
    <property type="protein sequence ID" value="SSX21845.1"/>
    <property type="molecule type" value="Genomic_DNA"/>
</dbReference>
<dbReference type="GO" id="GO:0008593">
    <property type="term" value="P:regulation of Notch signaling pathway"/>
    <property type="evidence" value="ECO:0007669"/>
    <property type="project" value="UniProtKB-ARBA"/>
</dbReference>
<feature type="disulfide bond" evidence="15">
    <location>
        <begin position="302"/>
        <end position="312"/>
    </location>
</feature>
<evidence type="ECO:0000256" key="2">
    <source>
        <dbReference type="ARBA" id="ARBA00022473"/>
    </source>
</evidence>
<dbReference type="InterPro" id="IPR018097">
    <property type="entry name" value="EGF_Ca-bd_CS"/>
</dbReference>
<feature type="disulfide bond" evidence="15">
    <location>
        <begin position="361"/>
        <end position="370"/>
    </location>
</feature>
<evidence type="ECO:0000256" key="3">
    <source>
        <dbReference type="ARBA" id="ARBA00022475"/>
    </source>
</evidence>
<dbReference type="PRINTS" id="PR02059">
    <property type="entry name" value="JAGGEDFAMILY"/>
</dbReference>
<keyword evidence="12 15" id="KW-1015">Disulfide bond</keyword>
<dbReference type="SUPFAM" id="SSF57184">
    <property type="entry name" value="Growth factor receptor domain"/>
    <property type="match status" value="1"/>
</dbReference>
<dbReference type="SMART" id="SM00179">
    <property type="entry name" value="EGF_CA"/>
    <property type="match status" value="9"/>
</dbReference>
<dbReference type="VEuPathDB" id="VectorBase:CSON005525"/>
<evidence type="ECO:0000256" key="4">
    <source>
        <dbReference type="ARBA" id="ARBA00022536"/>
    </source>
</evidence>
<evidence type="ECO:0000256" key="14">
    <source>
        <dbReference type="ARBA" id="ARBA00072939"/>
    </source>
</evidence>
<evidence type="ECO:0000256" key="7">
    <source>
        <dbReference type="ARBA" id="ARBA00022729"/>
    </source>
</evidence>
<dbReference type="GO" id="GO:0060255">
    <property type="term" value="P:regulation of macromolecule metabolic process"/>
    <property type="evidence" value="ECO:0007669"/>
    <property type="project" value="UniProtKB-ARBA"/>
</dbReference>
<dbReference type="GO" id="GO:0003002">
    <property type="term" value="P:regionalization"/>
    <property type="evidence" value="ECO:0007669"/>
    <property type="project" value="UniProtKB-ARBA"/>
</dbReference>
<dbReference type="FunFam" id="2.10.25.10:FF:000061">
    <property type="entry name" value="Delta-like protein"/>
    <property type="match status" value="1"/>
</dbReference>
<dbReference type="InterPro" id="IPR000742">
    <property type="entry name" value="EGF"/>
</dbReference>
<feature type="disulfide bond" evidence="15">
    <location>
        <begin position="286"/>
        <end position="295"/>
    </location>
</feature>
<dbReference type="PROSITE" id="PS00010">
    <property type="entry name" value="ASX_HYDROXYL"/>
    <property type="match status" value="5"/>
</dbReference>
<dbReference type="FunFam" id="2.10.25.10:FF:000117">
    <property type="entry name" value="Delta-like protein"/>
    <property type="match status" value="1"/>
</dbReference>
<evidence type="ECO:0000256" key="15">
    <source>
        <dbReference type="PROSITE-ProRule" id="PRU00076"/>
    </source>
</evidence>
<keyword evidence="7" id="KW-0732">Signal</keyword>
<feature type="disulfide bond" evidence="15">
    <location>
        <begin position="513"/>
        <end position="522"/>
    </location>
</feature>
<dbReference type="InterPro" id="IPR009030">
    <property type="entry name" value="Growth_fac_rcpt_cys_sf"/>
</dbReference>
<keyword evidence="11 16" id="KW-0472">Membrane</keyword>
<dbReference type="Pfam" id="PF21700">
    <property type="entry name" value="EGF_DL_JAG"/>
    <property type="match status" value="1"/>
</dbReference>
<dbReference type="GO" id="GO:0005509">
    <property type="term" value="F:calcium ion binding"/>
    <property type="evidence" value="ECO:0007669"/>
    <property type="project" value="InterPro"/>
</dbReference>
<dbReference type="SUPFAM" id="SSF57196">
    <property type="entry name" value="EGF/Laminin"/>
    <property type="match status" value="6"/>
</dbReference>
<feature type="domain" description="EGF-like" evidence="17">
    <location>
        <begin position="77"/>
        <end position="115"/>
    </location>
</feature>
<dbReference type="AlphaFoldDB" id="A0A336LV86"/>
<keyword evidence="2" id="KW-0217">Developmental protein</keyword>
<feature type="disulfide bond" evidence="15">
    <location>
        <begin position="323"/>
        <end position="332"/>
    </location>
</feature>
<feature type="domain" description="EGF-like" evidence="17">
    <location>
        <begin position="373"/>
        <end position="408"/>
    </location>
</feature>
<dbReference type="PRINTS" id="PR00010">
    <property type="entry name" value="EGFBLOOD"/>
</dbReference>
<keyword evidence="6 16" id="KW-0812">Transmembrane</keyword>
<feature type="transmembrane region" description="Helical" evidence="16">
    <location>
        <begin position="807"/>
        <end position="830"/>
    </location>
</feature>
<dbReference type="FunFam" id="2.10.25.10:FF:000095">
    <property type="entry name" value="Notch, isoform B"/>
    <property type="match status" value="1"/>
</dbReference>